<dbReference type="eggNOG" id="KOG3716">
    <property type="taxonomic scope" value="Eukaryota"/>
</dbReference>
<dbReference type="InParanoid" id="A0A0D2WPV8"/>
<sequence length="814" mass="91850">MAEARSAVAVVPPRLGVTLSEDGSLHVHWEKDAIALLLKAVRKAAVRRYFRVSNAIVNGVWPASPASLAVMLSVFAAIMLADGTASEESNLYFVRSKLDWINDHLWWAEWAPTLFRVLIVSSIGAVLFFLLTSIVRRYLLRTALSWKGWMYQEPGKRSHAVTAWGLIVQVLSFSLKKPLMYSYQNALPRQSVPALKDTVARYLKTVEPLLSSEEFASVKKNAQDFVNTTGPAFQRLLLLKSWMADNYVTDWWEKYVYLRGRSSIMINSNFYVLDSNNWSPTTIQASRAGQLTYQLCQFRQLWEREQLQPLVIRDTVPLCMWQYERIFSTSRIPGKEFDEIVHYDKHESRHIIVQCRNIFYDVSLFHTDGSPFTAADFENQYEWILRDAAQSPAPAQGADRLAALTADNRGIWHDARLNHFSAGINRVSLARIDKAAFFVNLDEGAPALGEAGASDQGRALLHGNGRNRWFDKSFTLVVFSNGKAGLNTEHSWADAPVIGHMWEWAGTAETMAGSYLTSGAVDIQAADIRRAGAIGDLPSDSSIKAARVKEQLSIHLSAQRPQKLQFQFSQAAVQLLDESLVRAQAMISDFDLKILYFKEFGKSTIKKARVSPDAFIQLALQLAYFKNQGKFTQTYESSMTRLYLKGRTETVRPVTDMTCAFVRAMVDKDGKKEERVRLLQKAGDLHQQAYRDAMCGKGVDRHLFALYLVSIYKQQESKFLSDALSVPWRLSTSQQPQQQTDRWDPNAPDSWDRVCAGGGFGPVADDGYGVSYMVAGEKRLFFHVSCKRSSSNTDATEFARLISESLMEMRDLFV</sequence>
<dbReference type="RefSeq" id="XP_004363450.1">
    <property type="nucleotide sequence ID" value="XM_004363393.2"/>
</dbReference>
<dbReference type="PhylomeDB" id="A0A0D2WPV8"/>
<evidence type="ECO:0000256" key="9">
    <source>
        <dbReference type="ARBA" id="ARBA00023315"/>
    </source>
</evidence>
<reference evidence="14" key="1">
    <citation type="submission" date="2011-02" db="EMBL/GenBank/DDBJ databases">
        <title>The Genome Sequence of Capsaspora owczarzaki ATCC 30864.</title>
        <authorList>
            <person name="Russ C."/>
            <person name="Cuomo C."/>
            <person name="Burger G."/>
            <person name="Gray M.W."/>
            <person name="Holland P.W.H."/>
            <person name="King N."/>
            <person name="Lang F.B.F."/>
            <person name="Roger A.J."/>
            <person name="Ruiz-Trillo I."/>
            <person name="Young S.K."/>
            <person name="Zeng Q."/>
            <person name="Gargeya S."/>
            <person name="Alvarado L."/>
            <person name="Berlin A."/>
            <person name="Chapman S.B."/>
            <person name="Chen Z."/>
            <person name="Freedman E."/>
            <person name="Gellesch M."/>
            <person name="Goldberg J."/>
            <person name="Griggs A."/>
            <person name="Gujja S."/>
            <person name="Heilman E."/>
            <person name="Heiman D."/>
            <person name="Howarth C."/>
            <person name="Mehta T."/>
            <person name="Neiman D."/>
            <person name="Pearson M."/>
            <person name="Roberts A."/>
            <person name="Saif S."/>
            <person name="Shea T."/>
            <person name="Shenoy N."/>
            <person name="Sisk P."/>
            <person name="Stolte C."/>
            <person name="Sykes S."/>
            <person name="White J."/>
            <person name="Yandava C."/>
            <person name="Haas B."/>
            <person name="Nusbaum C."/>
            <person name="Birren B."/>
        </authorList>
    </citation>
    <scope>NUCLEOTIDE SEQUENCE</scope>
    <source>
        <strain evidence="14">ATCC 30864</strain>
    </source>
</reference>
<feature type="transmembrane region" description="Helical" evidence="11">
    <location>
        <begin position="159"/>
        <end position="175"/>
    </location>
</feature>
<feature type="domain" description="Choline/carnitine acyltransferase" evidence="12">
    <location>
        <begin position="192"/>
        <end position="803"/>
    </location>
</feature>
<keyword evidence="3 13" id="KW-0808">Transferase</keyword>
<dbReference type="InterPro" id="IPR000542">
    <property type="entry name" value="Carn_acyl_trans"/>
</dbReference>
<dbReference type="OrthoDB" id="240216at2759"/>
<evidence type="ECO:0000259" key="12">
    <source>
        <dbReference type="Pfam" id="PF00755"/>
    </source>
</evidence>
<dbReference type="FunFam" id="3.30.559.10:FF:000002">
    <property type="entry name" value="carnitine O-palmitoyltransferase 1, liver isoform"/>
    <property type="match status" value="1"/>
</dbReference>
<organism evidence="13 14">
    <name type="scientific">Capsaspora owczarzaki (strain ATCC 30864)</name>
    <dbReference type="NCBI Taxonomy" id="595528"/>
    <lineage>
        <taxon>Eukaryota</taxon>
        <taxon>Filasterea</taxon>
        <taxon>Capsaspora</taxon>
    </lineage>
</organism>
<keyword evidence="4 11" id="KW-0812">Transmembrane</keyword>
<proteinExistence type="inferred from homology"/>
<gene>
    <name evidence="13" type="ORF">CAOG_003722</name>
</gene>
<evidence type="ECO:0000256" key="5">
    <source>
        <dbReference type="ARBA" id="ARBA00022832"/>
    </source>
</evidence>
<evidence type="ECO:0000256" key="4">
    <source>
        <dbReference type="ARBA" id="ARBA00022692"/>
    </source>
</evidence>
<protein>
    <submittedName>
        <fullName evidence="13">Carnitine O-acyltransferase</fullName>
    </submittedName>
</protein>
<dbReference type="Proteomes" id="UP000008743">
    <property type="component" value="Unassembled WGS sequence"/>
</dbReference>
<accession>A0A0D2WPV8</accession>
<evidence type="ECO:0000256" key="1">
    <source>
        <dbReference type="ARBA" id="ARBA00004141"/>
    </source>
</evidence>
<dbReference type="Gene3D" id="3.30.559.70">
    <property type="entry name" value="Choline/Carnitine o-acyltransferase, domain 2"/>
    <property type="match status" value="1"/>
</dbReference>
<feature type="transmembrane region" description="Helical" evidence="11">
    <location>
        <begin position="114"/>
        <end position="139"/>
    </location>
</feature>
<dbReference type="SUPFAM" id="SSF52777">
    <property type="entry name" value="CoA-dependent acyltransferases"/>
    <property type="match status" value="2"/>
</dbReference>
<evidence type="ECO:0000256" key="3">
    <source>
        <dbReference type="ARBA" id="ARBA00022679"/>
    </source>
</evidence>
<keyword evidence="7" id="KW-0443">Lipid metabolism</keyword>
<dbReference type="AlphaFoldDB" id="A0A0D2WPV8"/>
<dbReference type="Gene3D" id="3.30.559.10">
    <property type="entry name" value="Chloramphenicol acetyltransferase-like domain"/>
    <property type="match status" value="1"/>
</dbReference>
<evidence type="ECO:0000256" key="8">
    <source>
        <dbReference type="ARBA" id="ARBA00023136"/>
    </source>
</evidence>
<feature type="active site" description="Proton acceptor" evidence="10">
    <location>
        <position position="490"/>
    </location>
</feature>
<feature type="transmembrane region" description="Helical" evidence="11">
    <location>
        <begin position="55"/>
        <end position="81"/>
    </location>
</feature>
<dbReference type="GO" id="GO:0006631">
    <property type="term" value="P:fatty acid metabolic process"/>
    <property type="evidence" value="ECO:0007669"/>
    <property type="project" value="UniProtKB-KW"/>
</dbReference>
<dbReference type="PANTHER" id="PTHR22589:SF31">
    <property type="entry name" value="CARNITINE O-PALMITOYLTRANSFERASE"/>
    <property type="match status" value="1"/>
</dbReference>
<evidence type="ECO:0000256" key="11">
    <source>
        <dbReference type="SAM" id="Phobius"/>
    </source>
</evidence>
<dbReference type="GO" id="GO:0004095">
    <property type="term" value="F:carnitine O-palmitoyltransferase activity"/>
    <property type="evidence" value="ECO:0007669"/>
    <property type="project" value="TreeGrafter"/>
</dbReference>
<dbReference type="PANTHER" id="PTHR22589">
    <property type="entry name" value="CARNITINE O-ACYLTRANSFERASE"/>
    <property type="match status" value="1"/>
</dbReference>
<comment type="subcellular location">
    <subcellularLocation>
        <location evidence="1">Membrane</location>
        <topology evidence="1">Multi-pass membrane protein</topology>
    </subcellularLocation>
</comment>
<keyword evidence="6 11" id="KW-1133">Transmembrane helix</keyword>
<evidence type="ECO:0000313" key="13">
    <source>
        <dbReference type="EMBL" id="KJE92823.1"/>
    </source>
</evidence>
<dbReference type="STRING" id="595528.A0A0D2WPV8"/>
<dbReference type="GO" id="GO:0005739">
    <property type="term" value="C:mitochondrion"/>
    <property type="evidence" value="ECO:0007669"/>
    <property type="project" value="TreeGrafter"/>
</dbReference>
<keyword evidence="14" id="KW-1185">Reference proteome</keyword>
<evidence type="ECO:0000256" key="10">
    <source>
        <dbReference type="PIRSR" id="PIRSR600542-1"/>
    </source>
</evidence>
<evidence type="ECO:0000256" key="7">
    <source>
        <dbReference type="ARBA" id="ARBA00023098"/>
    </source>
</evidence>
<evidence type="ECO:0000256" key="2">
    <source>
        <dbReference type="ARBA" id="ARBA00005232"/>
    </source>
</evidence>
<keyword evidence="5" id="KW-0276">Fatty acid metabolism</keyword>
<dbReference type="EMBL" id="KE346364">
    <property type="protein sequence ID" value="KJE92823.1"/>
    <property type="molecule type" value="Genomic_DNA"/>
</dbReference>
<evidence type="ECO:0000256" key="6">
    <source>
        <dbReference type="ARBA" id="ARBA00022989"/>
    </source>
</evidence>
<dbReference type="GO" id="GO:0016020">
    <property type="term" value="C:membrane"/>
    <property type="evidence" value="ECO:0007669"/>
    <property type="project" value="UniProtKB-SubCell"/>
</dbReference>
<keyword evidence="8 11" id="KW-0472">Membrane</keyword>
<dbReference type="PROSITE" id="PS00440">
    <property type="entry name" value="ACYLTRANSF_C_2"/>
    <property type="match status" value="1"/>
</dbReference>
<comment type="similarity">
    <text evidence="2">Belongs to the carnitine/choline acetyltransferase family.</text>
</comment>
<dbReference type="InterPro" id="IPR023213">
    <property type="entry name" value="CAT-like_dom_sf"/>
</dbReference>
<evidence type="ECO:0000313" key="14">
    <source>
        <dbReference type="Proteomes" id="UP000008743"/>
    </source>
</evidence>
<dbReference type="GO" id="GO:0009437">
    <property type="term" value="P:carnitine metabolic process"/>
    <property type="evidence" value="ECO:0007669"/>
    <property type="project" value="TreeGrafter"/>
</dbReference>
<dbReference type="InterPro" id="IPR039551">
    <property type="entry name" value="Cho/carn_acyl_trans"/>
</dbReference>
<dbReference type="InterPro" id="IPR042231">
    <property type="entry name" value="Cho/carn_acyl_trans_2"/>
</dbReference>
<dbReference type="OMA" id="PERCGPY"/>
<keyword evidence="9 13" id="KW-0012">Acyltransferase</keyword>
<name>A0A0D2WPV8_CAPO3</name>
<dbReference type="Pfam" id="PF00755">
    <property type="entry name" value="Carn_acyltransf"/>
    <property type="match status" value="1"/>
</dbReference>